<dbReference type="EMBL" id="LKEA01000013">
    <property type="protein sequence ID" value="ROW04699.1"/>
    <property type="molecule type" value="Genomic_DNA"/>
</dbReference>
<comment type="caution">
    <text evidence="1">The sequence shown here is derived from an EMBL/GenBank/DDBJ whole genome shotgun (WGS) entry which is preliminary data.</text>
</comment>
<reference evidence="1 2" key="1">
    <citation type="submission" date="2015-09" db="EMBL/GenBank/DDBJ databases">
        <title>Host preference determinants of Valsa canker pathogens revealed by comparative genomics.</title>
        <authorList>
            <person name="Yin Z."/>
            <person name="Huang L."/>
        </authorList>
    </citation>
    <scope>NUCLEOTIDE SEQUENCE [LARGE SCALE GENOMIC DNA]</scope>
    <source>
        <strain evidence="1 2">03-1</strain>
    </source>
</reference>
<gene>
    <name evidence="1" type="ORF">VMCG_04792</name>
</gene>
<proteinExistence type="predicted"/>
<organism evidence="1 2">
    <name type="scientific">Cytospora schulzeri</name>
    <dbReference type="NCBI Taxonomy" id="448051"/>
    <lineage>
        <taxon>Eukaryota</taxon>
        <taxon>Fungi</taxon>
        <taxon>Dikarya</taxon>
        <taxon>Ascomycota</taxon>
        <taxon>Pezizomycotina</taxon>
        <taxon>Sordariomycetes</taxon>
        <taxon>Sordariomycetidae</taxon>
        <taxon>Diaporthales</taxon>
        <taxon>Cytosporaceae</taxon>
        <taxon>Cytospora</taxon>
    </lineage>
</organism>
<accession>A0A423WMG9</accession>
<dbReference type="AlphaFoldDB" id="A0A423WMG9"/>
<evidence type="ECO:0000313" key="2">
    <source>
        <dbReference type="Proteomes" id="UP000283895"/>
    </source>
</evidence>
<evidence type="ECO:0000313" key="1">
    <source>
        <dbReference type="EMBL" id="ROW04699.1"/>
    </source>
</evidence>
<keyword evidence="2" id="KW-1185">Reference proteome</keyword>
<dbReference type="OrthoDB" id="5346581at2759"/>
<dbReference type="Proteomes" id="UP000283895">
    <property type="component" value="Unassembled WGS sequence"/>
</dbReference>
<sequence length="221" mass="25307">MIRNTAPDYVTVPPPAYVERAPVRDVLDEAHQLIFQRALRNVLSTDIVETTFAQIIDRLPLASVALTIRGIEFYEAIINHKALDPEAFLKVKALLRDFDIASLELQVEVLERYQRNTASSKASRLHLIELVVIAIHRIAIQVYKIGTPLKERGLQEDQLCYSSDRYKMRYYPTPFVLRQYADPKQYREEGIAELPGYWAEDQIFGGVVVFDRGNGTELITV</sequence>
<protein>
    <submittedName>
        <fullName evidence="1">Uncharacterized protein</fullName>
    </submittedName>
</protein>
<name>A0A423WMG9_9PEZI</name>